<proteinExistence type="predicted"/>
<name>A0A5E8CLY8_9ZZZZ</name>
<dbReference type="EMBL" id="CABVLZ010000003">
    <property type="protein sequence ID" value="VVU95142.1"/>
    <property type="molecule type" value="Genomic_DNA"/>
</dbReference>
<accession>A0A5E8CLY8</accession>
<dbReference type="AlphaFoldDB" id="A0A5E8CLY8"/>
<organism evidence="1">
    <name type="scientific">seawater metagenome</name>
    <dbReference type="NCBI Taxonomy" id="1561972"/>
    <lineage>
        <taxon>unclassified sequences</taxon>
        <taxon>metagenomes</taxon>
        <taxon>ecological metagenomes</taxon>
    </lineage>
</organism>
<reference evidence="1" key="1">
    <citation type="submission" date="2019-09" db="EMBL/GenBank/DDBJ databases">
        <authorList>
            <person name="Needham M D."/>
        </authorList>
    </citation>
    <scope>NUCLEOTIDE SEQUENCE</scope>
</reference>
<gene>
    <name evidence="1" type="ORF">CPAV1605_867</name>
</gene>
<evidence type="ECO:0000313" key="1">
    <source>
        <dbReference type="EMBL" id="VVU95142.1"/>
    </source>
</evidence>
<sequence length="279" mass="33647">MVEKLLFEINFIKKRIINKQIKNLEEDLSFFYKYLINYISQEIKNLPGLDYNLIKIYNEIKTEIESERDRETYLISKDTIILNSKAHKADILNEIKEPITKPKKKLSLFKKKKSNKNTNCDEELVKDSSKKIEIMVTEVQDAIVSDFKMLNTYENCWYKSYLYLTQRNQPFTLIIKRSLSLKLLFAHVLTYFDFINAGSDESFLKCLNKFQKIFYCSSLKQLLKCNYLKKEIKNNLRDYEYYNENFFFEYDQYGNSEELVLWYLYDSASDVEFEYMTKY</sequence>
<protein>
    <submittedName>
        <fullName evidence="1">Uncharacterized protein</fullName>
    </submittedName>
</protein>